<keyword evidence="2" id="KW-1185">Reference proteome</keyword>
<organism evidence="1 2">
    <name type="scientific">Decorospora gaudefroyi</name>
    <dbReference type="NCBI Taxonomy" id="184978"/>
    <lineage>
        <taxon>Eukaryota</taxon>
        <taxon>Fungi</taxon>
        <taxon>Dikarya</taxon>
        <taxon>Ascomycota</taxon>
        <taxon>Pezizomycotina</taxon>
        <taxon>Dothideomycetes</taxon>
        <taxon>Pleosporomycetidae</taxon>
        <taxon>Pleosporales</taxon>
        <taxon>Pleosporineae</taxon>
        <taxon>Pleosporaceae</taxon>
        <taxon>Decorospora</taxon>
    </lineage>
</organism>
<dbReference type="Proteomes" id="UP000800040">
    <property type="component" value="Unassembled WGS sequence"/>
</dbReference>
<gene>
    <name evidence="1" type="ORF">BDW02DRAFT_496327</name>
</gene>
<evidence type="ECO:0000313" key="1">
    <source>
        <dbReference type="EMBL" id="KAF1835279.1"/>
    </source>
</evidence>
<name>A0A6A5KH07_9PLEO</name>
<protein>
    <submittedName>
        <fullName evidence="1">Uncharacterized protein</fullName>
    </submittedName>
</protein>
<feature type="non-terminal residue" evidence="1">
    <location>
        <position position="1"/>
    </location>
</feature>
<dbReference type="AlphaFoldDB" id="A0A6A5KH07"/>
<proteinExistence type="predicted"/>
<sequence>AYPCKLPSCSDYSKSWLLQSFLFHLQEQDSHRKTAITPAARRTIAKEWRYTTDPNLSSWAAPDFRYRESPDEDVWEYERVLRRTQRHQSQSQS</sequence>
<dbReference type="OrthoDB" id="4936034at2759"/>
<evidence type="ECO:0000313" key="2">
    <source>
        <dbReference type="Proteomes" id="UP000800040"/>
    </source>
</evidence>
<reference evidence="1" key="1">
    <citation type="submission" date="2020-01" db="EMBL/GenBank/DDBJ databases">
        <authorList>
            <consortium name="DOE Joint Genome Institute"/>
            <person name="Haridas S."/>
            <person name="Albert R."/>
            <person name="Binder M."/>
            <person name="Bloem J."/>
            <person name="Labutti K."/>
            <person name="Salamov A."/>
            <person name="Andreopoulos B."/>
            <person name="Baker S.E."/>
            <person name="Barry K."/>
            <person name="Bills G."/>
            <person name="Bluhm B.H."/>
            <person name="Cannon C."/>
            <person name="Castanera R."/>
            <person name="Culley D.E."/>
            <person name="Daum C."/>
            <person name="Ezra D."/>
            <person name="Gonzalez J.B."/>
            <person name="Henrissat B."/>
            <person name="Kuo A."/>
            <person name="Liang C."/>
            <person name="Lipzen A."/>
            <person name="Lutzoni F."/>
            <person name="Magnuson J."/>
            <person name="Mondo S."/>
            <person name="Nolan M."/>
            <person name="Ohm R."/>
            <person name="Pangilinan J."/>
            <person name="Park H.-J."/>
            <person name="Ramirez L."/>
            <person name="Alfaro M."/>
            <person name="Sun H."/>
            <person name="Tritt A."/>
            <person name="Yoshinaga Y."/>
            <person name="Zwiers L.-H."/>
            <person name="Turgeon B.G."/>
            <person name="Goodwin S.B."/>
            <person name="Spatafora J.W."/>
            <person name="Crous P.W."/>
            <person name="Grigoriev I.V."/>
        </authorList>
    </citation>
    <scope>NUCLEOTIDE SEQUENCE</scope>
    <source>
        <strain evidence="1">P77</strain>
    </source>
</reference>
<dbReference type="EMBL" id="ML975289">
    <property type="protein sequence ID" value="KAF1835279.1"/>
    <property type="molecule type" value="Genomic_DNA"/>
</dbReference>
<accession>A0A6A5KH07</accession>